<evidence type="ECO:0000259" key="5">
    <source>
        <dbReference type="Pfam" id="PF00891"/>
    </source>
</evidence>
<dbReference type="OrthoDB" id="2410195at2759"/>
<feature type="domain" description="O-methyltransferase C-terminal" evidence="5">
    <location>
        <begin position="130"/>
        <end position="338"/>
    </location>
</feature>
<keyword evidence="3" id="KW-0949">S-adenosyl-L-methionine</keyword>
<dbReference type="FunFam" id="1.10.10.10:FF:000213">
    <property type="entry name" value="Coniferyl alcohol 9-O-methyltransferase"/>
    <property type="match status" value="1"/>
</dbReference>
<protein>
    <submittedName>
        <fullName evidence="7">Uncharacterized protein</fullName>
    </submittedName>
</protein>
<dbReference type="GO" id="GO:0030746">
    <property type="term" value="F:isoflavone 4'-O-methyltransferase activity"/>
    <property type="evidence" value="ECO:0007669"/>
    <property type="project" value="UniProtKB-ARBA"/>
</dbReference>
<dbReference type="PROSITE" id="PS51683">
    <property type="entry name" value="SAM_OMT_II"/>
    <property type="match status" value="1"/>
</dbReference>
<evidence type="ECO:0000259" key="6">
    <source>
        <dbReference type="Pfam" id="PF08100"/>
    </source>
</evidence>
<dbReference type="PANTHER" id="PTHR11746">
    <property type="entry name" value="O-METHYLTRANSFERASE"/>
    <property type="match status" value="1"/>
</dbReference>
<dbReference type="Proteomes" id="UP000091857">
    <property type="component" value="Chromosome 16"/>
</dbReference>
<comment type="caution">
    <text evidence="7">The sequence shown here is derived from an EMBL/GenBank/DDBJ whole genome shotgun (WGS) entry which is preliminary data.</text>
</comment>
<dbReference type="InterPro" id="IPR029063">
    <property type="entry name" value="SAM-dependent_MTases_sf"/>
</dbReference>
<dbReference type="InterPro" id="IPR001077">
    <property type="entry name" value="COMT_C"/>
</dbReference>
<dbReference type="InterPro" id="IPR036388">
    <property type="entry name" value="WH-like_DNA-bd_sf"/>
</dbReference>
<feature type="domain" description="O-methyltransferase dimerisation" evidence="6">
    <location>
        <begin position="21"/>
        <end position="109"/>
    </location>
</feature>
<keyword evidence="2" id="KW-0808">Transferase</keyword>
<dbReference type="Gramene" id="Manes.16G033100.7.v8.1">
    <property type="protein sequence ID" value="Manes.16G033100.7.v8.1.CDS"/>
    <property type="gene ID" value="Manes.16G033100.v8.1"/>
</dbReference>
<dbReference type="Pfam" id="PF08100">
    <property type="entry name" value="Dimerisation"/>
    <property type="match status" value="1"/>
</dbReference>
<evidence type="ECO:0000313" key="8">
    <source>
        <dbReference type="Proteomes" id="UP000091857"/>
    </source>
</evidence>
<sequence>MELDQELGTNELFQAQCHIYKHMYHYMESMSLKCAVQLGIPDIIHKHNQPITLTDLASHLQVPPIKANCLQRVMRVLVHSGFFATAKVHENKEEEGYVLTTSSSLLLKDSPTSLSAAVLPFLDPALITPWFSLADCFHGNELTAFETYHGMNFWEYGKQNHEFINFLNEAMACDSQLVSLVVKDHKEIFEGVASLVDVGGGTGTLASAIADAYPHMECTVLDLPQVVADIQESKSLKFVGGDMFESVPSAEAVLIKSVLHNWSDEACIKILNRCREAIAGSEKGGKVIIVEMVINDKKDESNLAETKLFADLQMMIICNGRERNEQEWARLFSQAGFSSYKMTATCGLNSIIEVYP</sequence>
<dbReference type="Gramene" id="Manes.16G033100.3.v8.1">
    <property type="protein sequence ID" value="Manes.16G033100.3.v8.1.CDS"/>
    <property type="gene ID" value="Manes.16G033100.v8.1"/>
</dbReference>
<evidence type="ECO:0000256" key="4">
    <source>
        <dbReference type="PIRSR" id="PIRSR005739-1"/>
    </source>
</evidence>
<dbReference type="SUPFAM" id="SSF46785">
    <property type="entry name" value="Winged helix' DNA-binding domain"/>
    <property type="match status" value="1"/>
</dbReference>
<dbReference type="Gramene" id="Manes.16G033100.6.v8.1">
    <property type="protein sequence ID" value="Manes.16G033100.6.v8.1.CDS"/>
    <property type="gene ID" value="Manes.16G033100.v8.1"/>
</dbReference>
<dbReference type="EMBL" id="CM004402">
    <property type="protein sequence ID" value="OAY26254.1"/>
    <property type="molecule type" value="Genomic_DNA"/>
</dbReference>
<dbReference type="AlphaFoldDB" id="A0A2C9U9C5"/>
<reference evidence="8" key="1">
    <citation type="journal article" date="2016" name="Nat. Biotechnol.">
        <title>Sequencing wild and cultivated cassava and related species reveals extensive interspecific hybridization and genetic diversity.</title>
        <authorList>
            <person name="Bredeson J.V."/>
            <person name="Lyons J.B."/>
            <person name="Prochnik S.E."/>
            <person name="Wu G.A."/>
            <person name="Ha C.M."/>
            <person name="Edsinger-Gonzales E."/>
            <person name="Grimwood J."/>
            <person name="Schmutz J."/>
            <person name="Rabbi I.Y."/>
            <person name="Egesi C."/>
            <person name="Nauluvula P."/>
            <person name="Lebot V."/>
            <person name="Ndunguru J."/>
            <person name="Mkamilo G."/>
            <person name="Bart R.S."/>
            <person name="Setter T.L."/>
            <person name="Gleadow R.M."/>
            <person name="Kulakow P."/>
            <person name="Ferguson M.E."/>
            <person name="Rounsley S."/>
            <person name="Rokhsar D.S."/>
        </authorList>
    </citation>
    <scope>NUCLEOTIDE SEQUENCE [LARGE SCALE GENOMIC DNA]</scope>
    <source>
        <strain evidence="8">cv. AM560-2</strain>
    </source>
</reference>
<evidence type="ECO:0000256" key="1">
    <source>
        <dbReference type="ARBA" id="ARBA00022603"/>
    </source>
</evidence>
<proteinExistence type="predicted"/>
<evidence type="ECO:0000313" key="7">
    <source>
        <dbReference type="EMBL" id="OAY26254.1"/>
    </source>
</evidence>
<keyword evidence="8" id="KW-1185">Reference proteome</keyword>
<dbReference type="CDD" id="cd02440">
    <property type="entry name" value="AdoMet_MTases"/>
    <property type="match status" value="1"/>
</dbReference>
<dbReference type="PIRSF" id="PIRSF005739">
    <property type="entry name" value="O-mtase"/>
    <property type="match status" value="1"/>
</dbReference>
<dbReference type="InterPro" id="IPR036390">
    <property type="entry name" value="WH_DNA-bd_sf"/>
</dbReference>
<dbReference type="Pfam" id="PF00891">
    <property type="entry name" value="Methyltransf_2"/>
    <property type="match status" value="1"/>
</dbReference>
<dbReference type="FunFam" id="3.40.50.150:FF:000206">
    <property type="entry name" value="O-methyltransferase ZRP4"/>
    <property type="match status" value="1"/>
</dbReference>
<gene>
    <name evidence="7" type="ORF">MANES_16G033100v8</name>
</gene>
<organism evidence="7 8">
    <name type="scientific">Manihot esculenta</name>
    <name type="common">Cassava</name>
    <name type="synonym">Jatropha manihot</name>
    <dbReference type="NCBI Taxonomy" id="3983"/>
    <lineage>
        <taxon>Eukaryota</taxon>
        <taxon>Viridiplantae</taxon>
        <taxon>Streptophyta</taxon>
        <taxon>Embryophyta</taxon>
        <taxon>Tracheophyta</taxon>
        <taxon>Spermatophyta</taxon>
        <taxon>Magnoliopsida</taxon>
        <taxon>eudicotyledons</taxon>
        <taxon>Gunneridae</taxon>
        <taxon>Pentapetalae</taxon>
        <taxon>rosids</taxon>
        <taxon>fabids</taxon>
        <taxon>Malpighiales</taxon>
        <taxon>Euphorbiaceae</taxon>
        <taxon>Crotonoideae</taxon>
        <taxon>Manihoteae</taxon>
        <taxon>Manihot</taxon>
    </lineage>
</organism>
<feature type="active site" description="Proton acceptor" evidence="4">
    <location>
        <position position="260"/>
    </location>
</feature>
<dbReference type="GO" id="GO:0009701">
    <property type="term" value="P:isoflavonoid phytoalexin biosynthetic process"/>
    <property type="evidence" value="ECO:0007669"/>
    <property type="project" value="UniProtKB-ARBA"/>
</dbReference>
<dbReference type="Gramene" id="Manes.16G033100.5.v8.1">
    <property type="protein sequence ID" value="Manes.16G033100.5.v8.1.CDS"/>
    <property type="gene ID" value="Manes.16G033100.v8.1"/>
</dbReference>
<keyword evidence="1" id="KW-0489">Methyltransferase</keyword>
<dbReference type="GO" id="GO:0032259">
    <property type="term" value="P:methylation"/>
    <property type="evidence" value="ECO:0000318"/>
    <property type="project" value="GO_Central"/>
</dbReference>
<evidence type="ECO:0000256" key="3">
    <source>
        <dbReference type="ARBA" id="ARBA00022691"/>
    </source>
</evidence>
<dbReference type="OMA" id="HAELWDL"/>
<dbReference type="GO" id="GO:0008757">
    <property type="term" value="F:S-adenosylmethionine-dependent methyltransferase activity"/>
    <property type="evidence" value="ECO:0000318"/>
    <property type="project" value="GO_Central"/>
</dbReference>
<evidence type="ECO:0000256" key="2">
    <source>
        <dbReference type="ARBA" id="ARBA00022679"/>
    </source>
</evidence>
<dbReference type="Gene3D" id="1.10.10.10">
    <property type="entry name" value="Winged helix-like DNA-binding domain superfamily/Winged helix DNA-binding domain"/>
    <property type="match status" value="1"/>
</dbReference>
<dbReference type="InterPro" id="IPR016461">
    <property type="entry name" value="COMT-like"/>
</dbReference>
<dbReference type="GO" id="GO:0008171">
    <property type="term" value="F:O-methyltransferase activity"/>
    <property type="evidence" value="ECO:0000318"/>
    <property type="project" value="GO_Central"/>
</dbReference>
<accession>A0A2C9U9C5</accession>
<name>A0A2C9U9C5_MANES</name>
<dbReference type="GO" id="GO:0046983">
    <property type="term" value="F:protein dimerization activity"/>
    <property type="evidence" value="ECO:0007669"/>
    <property type="project" value="InterPro"/>
</dbReference>
<dbReference type="InterPro" id="IPR012967">
    <property type="entry name" value="COMT_dimerisation"/>
</dbReference>
<dbReference type="SUPFAM" id="SSF53335">
    <property type="entry name" value="S-adenosyl-L-methionine-dependent methyltransferases"/>
    <property type="match status" value="1"/>
</dbReference>
<dbReference type="Gene3D" id="3.40.50.150">
    <property type="entry name" value="Vaccinia Virus protein VP39"/>
    <property type="match status" value="1"/>
</dbReference>